<evidence type="ECO:0008006" key="5">
    <source>
        <dbReference type="Google" id="ProtNLM"/>
    </source>
</evidence>
<feature type="region of interest" description="Disordered" evidence="2">
    <location>
        <begin position="188"/>
        <end position="368"/>
    </location>
</feature>
<gene>
    <name evidence="3" type="ORF">OCU04_009404</name>
</gene>
<keyword evidence="1" id="KW-0175">Coiled coil</keyword>
<reference evidence="3" key="1">
    <citation type="submission" date="2022-11" db="EMBL/GenBank/DDBJ databases">
        <title>Genome Resource of Sclerotinia nivalis Strain SnTB1, a Plant Pathogen Isolated from American Ginseng.</title>
        <authorList>
            <person name="Fan S."/>
        </authorList>
    </citation>
    <scope>NUCLEOTIDE SEQUENCE</scope>
    <source>
        <strain evidence="3">SnTB1</strain>
    </source>
</reference>
<accession>A0A9X0AF39</accession>
<feature type="compositionally biased region" description="Basic and acidic residues" evidence="2">
    <location>
        <begin position="234"/>
        <end position="243"/>
    </location>
</feature>
<dbReference type="GO" id="GO:0031145">
    <property type="term" value="P:anaphase-promoting complex-dependent catabolic process"/>
    <property type="evidence" value="ECO:0007669"/>
    <property type="project" value="InterPro"/>
</dbReference>
<dbReference type="EMBL" id="JAPEIS010000011">
    <property type="protein sequence ID" value="KAJ8061597.1"/>
    <property type="molecule type" value="Genomic_DNA"/>
</dbReference>
<evidence type="ECO:0000256" key="2">
    <source>
        <dbReference type="SAM" id="MobiDB-lite"/>
    </source>
</evidence>
<dbReference type="InterPro" id="IPR008402">
    <property type="entry name" value="APC_su15/mnd2"/>
</dbReference>
<organism evidence="3 4">
    <name type="scientific">Sclerotinia nivalis</name>
    <dbReference type="NCBI Taxonomy" id="352851"/>
    <lineage>
        <taxon>Eukaryota</taxon>
        <taxon>Fungi</taxon>
        <taxon>Dikarya</taxon>
        <taxon>Ascomycota</taxon>
        <taxon>Pezizomycotina</taxon>
        <taxon>Leotiomycetes</taxon>
        <taxon>Helotiales</taxon>
        <taxon>Sclerotiniaceae</taxon>
        <taxon>Sclerotinia</taxon>
    </lineage>
</organism>
<sequence>MFGTTIQCTTTILSSKYKLPTRNSPSSLGIISKHGIITKMFSLPNLAPTDSYNLWYTSSHSNIPQYAEPANNSFDHSAPHVTSNQNHGPRRQQASNRTPLARLRLDEEYIERRKQNVQNWGSSWIKPPGVSKSLHQLREEKREMEEHQEALRREQLAQELAEAEEAETEAMIPVDDMEGEMEGMVDLDDEIPDADESGMGPSDSDDVSEEDEGEEDEEEDDSEDIPGALLPSRMTDEAYREAISRLGHPRGSMLEDDGASTIADEDQSQMLQEEDLVHEHEDDNEGGDMEVDLDDDIPEADEGYEHTDTEDELDSSEEESEVEGLPHGNHGGHGASMVRSDGTQNSMDLSNLISHDSSVLYSSPRGAR</sequence>
<dbReference type="AlphaFoldDB" id="A0A9X0AF39"/>
<feature type="coiled-coil region" evidence="1">
    <location>
        <begin position="130"/>
        <end position="167"/>
    </location>
</feature>
<evidence type="ECO:0000313" key="4">
    <source>
        <dbReference type="Proteomes" id="UP001152300"/>
    </source>
</evidence>
<feature type="region of interest" description="Disordered" evidence="2">
    <location>
        <begin position="66"/>
        <end position="96"/>
    </location>
</feature>
<name>A0A9X0AF39_9HELO</name>
<dbReference type="GO" id="GO:0005680">
    <property type="term" value="C:anaphase-promoting complex"/>
    <property type="evidence" value="ECO:0007669"/>
    <property type="project" value="InterPro"/>
</dbReference>
<proteinExistence type="predicted"/>
<dbReference type="Pfam" id="PF05841">
    <property type="entry name" value="Apc15p"/>
    <property type="match status" value="1"/>
</dbReference>
<evidence type="ECO:0000313" key="3">
    <source>
        <dbReference type="EMBL" id="KAJ8061597.1"/>
    </source>
</evidence>
<feature type="compositionally biased region" description="Polar residues" evidence="2">
    <location>
        <begin position="341"/>
        <end position="361"/>
    </location>
</feature>
<evidence type="ECO:0000256" key="1">
    <source>
        <dbReference type="SAM" id="Coils"/>
    </source>
</evidence>
<dbReference type="OrthoDB" id="5320532at2759"/>
<keyword evidence="4" id="KW-1185">Reference proteome</keyword>
<comment type="caution">
    <text evidence="3">The sequence shown here is derived from an EMBL/GenBank/DDBJ whole genome shotgun (WGS) entry which is preliminary data.</text>
</comment>
<dbReference type="Proteomes" id="UP001152300">
    <property type="component" value="Unassembled WGS sequence"/>
</dbReference>
<feature type="compositionally biased region" description="Acidic residues" evidence="2">
    <location>
        <begin position="254"/>
        <end position="274"/>
    </location>
</feature>
<protein>
    <recommendedName>
        <fullName evidence="5">Anaphase-promoting complex subunit 15 MND2</fullName>
    </recommendedName>
</protein>
<feature type="compositionally biased region" description="Acidic residues" evidence="2">
    <location>
        <begin position="203"/>
        <end position="224"/>
    </location>
</feature>
<feature type="compositionally biased region" description="Acidic residues" evidence="2">
    <location>
        <begin position="282"/>
        <end position="322"/>
    </location>
</feature>